<keyword evidence="2" id="KW-1185">Reference proteome</keyword>
<evidence type="ECO:0000313" key="2">
    <source>
        <dbReference type="Proteomes" id="UP000531561"/>
    </source>
</evidence>
<dbReference type="GeneID" id="59256951"/>
<evidence type="ECO:0000313" key="1">
    <source>
        <dbReference type="EMBL" id="KAF5876441.1"/>
    </source>
</evidence>
<dbReference type="RefSeq" id="XP_037195387.1">
    <property type="nucleotide sequence ID" value="XM_037333259.1"/>
</dbReference>
<comment type="caution">
    <text evidence="1">The sequence shown here is derived from an EMBL/GenBank/DDBJ whole genome shotgun (WGS) entry which is preliminary data.</text>
</comment>
<reference evidence="1 2" key="1">
    <citation type="journal article" date="2020" name="Phytopathology">
        <title>A high-quality genome resource of Botrytis fragariae, a new and rapidly spreading fungal pathogen causing strawberry gray mold in the U.S.A.</title>
        <authorList>
            <person name="Wu Y."/>
            <person name="Saski C.A."/>
            <person name="Schnabel G."/>
            <person name="Xiao S."/>
            <person name="Hu M."/>
        </authorList>
    </citation>
    <scope>NUCLEOTIDE SEQUENCE [LARGE SCALE GENOMIC DNA]</scope>
    <source>
        <strain evidence="1 2">BVB16</strain>
    </source>
</reference>
<gene>
    <name evidence="1" type="ORF">Bfra_002846</name>
</gene>
<accession>A0A8H6AZF5</accession>
<name>A0A8H6AZF5_9HELO</name>
<protein>
    <submittedName>
        <fullName evidence="1">Uncharacterized protein</fullName>
    </submittedName>
</protein>
<dbReference type="EMBL" id="JABFCT010000004">
    <property type="protein sequence ID" value="KAF5876441.1"/>
    <property type="molecule type" value="Genomic_DNA"/>
</dbReference>
<dbReference type="Proteomes" id="UP000531561">
    <property type="component" value="Unassembled WGS sequence"/>
</dbReference>
<dbReference type="AlphaFoldDB" id="A0A8H6AZF5"/>
<proteinExistence type="predicted"/>
<organism evidence="1 2">
    <name type="scientific">Botrytis fragariae</name>
    <dbReference type="NCBI Taxonomy" id="1964551"/>
    <lineage>
        <taxon>Eukaryota</taxon>
        <taxon>Fungi</taxon>
        <taxon>Dikarya</taxon>
        <taxon>Ascomycota</taxon>
        <taxon>Pezizomycotina</taxon>
        <taxon>Leotiomycetes</taxon>
        <taxon>Helotiales</taxon>
        <taxon>Sclerotiniaceae</taxon>
        <taxon>Botrytis</taxon>
    </lineage>
</organism>
<sequence length="70" mass="7834">MEEAVVAVVAQIIVYRLGKRHKTLIVRFFEKHGLAIEGVRADEGTFPLLNAPAGFSFAEKLSSERRAYTK</sequence>